<feature type="region of interest" description="Disordered" evidence="1">
    <location>
        <begin position="19"/>
        <end position="40"/>
    </location>
</feature>
<organism evidence="2 3">
    <name type="scientific">Dreissena polymorpha</name>
    <name type="common">Zebra mussel</name>
    <name type="synonym">Mytilus polymorpha</name>
    <dbReference type="NCBI Taxonomy" id="45954"/>
    <lineage>
        <taxon>Eukaryota</taxon>
        <taxon>Metazoa</taxon>
        <taxon>Spiralia</taxon>
        <taxon>Lophotrochozoa</taxon>
        <taxon>Mollusca</taxon>
        <taxon>Bivalvia</taxon>
        <taxon>Autobranchia</taxon>
        <taxon>Heteroconchia</taxon>
        <taxon>Euheterodonta</taxon>
        <taxon>Imparidentia</taxon>
        <taxon>Neoheterodontei</taxon>
        <taxon>Myida</taxon>
        <taxon>Dreissenoidea</taxon>
        <taxon>Dreissenidae</taxon>
        <taxon>Dreissena</taxon>
    </lineage>
</organism>
<evidence type="ECO:0000313" key="3">
    <source>
        <dbReference type="Proteomes" id="UP000828390"/>
    </source>
</evidence>
<dbReference type="EMBL" id="JAIWYP010000017">
    <property type="protein sequence ID" value="KAH3693265.1"/>
    <property type="molecule type" value="Genomic_DNA"/>
</dbReference>
<evidence type="ECO:0000256" key="1">
    <source>
        <dbReference type="SAM" id="MobiDB-lite"/>
    </source>
</evidence>
<keyword evidence="3" id="KW-1185">Reference proteome</keyword>
<gene>
    <name evidence="2" type="ORF">DPMN_192669</name>
</gene>
<accession>A0A9D3Y7J7</accession>
<name>A0A9D3Y7J7_DREPO</name>
<evidence type="ECO:0000313" key="2">
    <source>
        <dbReference type="EMBL" id="KAH3693265.1"/>
    </source>
</evidence>
<dbReference type="Proteomes" id="UP000828390">
    <property type="component" value="Unassembled WGS sequence"/>
</dbReference>
<protein>
    <submittedName>
        <fullName evidence="2">Uncharacterized protein</fullName>
    </submittedName>
</protein>
<reference evidence="2" key="1">
    <citation type="journal article" date="2019" name="bioRxiv">
        <title>The Genome of the Zebra Mussel, Dreissena polymorpha: A Resource for Invasive Species Research.</title>
        <authorList>
            <person name="McCartney M.A."/>
            <person name="Auch B."/>
            <person name="Kono T."/>
            <person name="Mallez S."/>
            <person name="Zhang Y."/>
            <person name="Obille A."/>
            <person name="Becker A."/>
            <person name="Abrahante J.E."/>
            <person name="Garbe J."/>
            <person name="Badalamenti J.P."/>
            <person name="Herman A."/>
            <person name="Mangelson H."/>
            <person name="Liachko I."/>
            <person name="Sullivan S."/>
            <person name="Sone E.D."/>
            <person name="Koren S."/>
            <person name="Silverstein K.A.T."/>
            <person name="Beckman K.B."/>
            <person name="Gohl D.M."/>
        </authorList>
    </citation>
    <scope>NUCLEOTIDE SEQUENCE</scope>
    <source>
        <strain evidence="2">Duluth1</strain>
        <tissue evidence="2">Whole animal</tissue>
    </source>
</reference>
<sequence length="54" mass="6298">MTKGRRSKWRIKHLQELLNRPAPTNPPEIPPATSDLPIKCCTPTKERHQVIEKR</sequence>
<proteinExistence type="predicted"/>
<comment type="caution">
    <text evidence="2">The sequence shown here is derived from an EMBL/GenBank/DDBJ whole genome shotgun (WGS) entry which is preliminary data.</text>
</comment>
<dbReference type="AlphaFoldDB" id="A0A9D3Y7J7"/>
<reference evidence="2" key="2">
    <citation type="submission" date="2020-11" db="EMBL/GenBank/DDBJ databases">
        <authorList>
            <person name="McCartney M.A."/>
            <person name="Auch B."/>
            <person name="Kono T."/>
            <person name="Mallez S."/>
            <person name="Becker A."/>
            <person name="Gohl D.M."/>
            <person name="Silverstein K.A.T."/>
            <person name="Koren S."/>
            <person name="Bechman K.B."/>
            <person name="Herman A."/>
            <person name="Abrahante J.E."/>
            <person name="Garbe J."/>
        </authorList>
    </citation>
    <scope>NUCLEOTIDE SEQUENCE</scope>
    <source>
        <strain evidence="2">Duluth1</strain>
        <tissue evidence="2">Whole animal</tissue>
    </source>
</reference>